<evidence type="ECO:0000256" key="12">
    <source>
        <dbReference type="ARBA" id="ARBA00023136"/>
    </source>
</evidence>
<dbReference type="CDD" id="cd03875">
    <property type="entry name" value="M28_Fxna_like"/>
    <property type="match status" value="1"/>
</dbReference>
<dbReference type="EMBL" id="CAAALY010005865">
    <property type="protein sequence ID" value="VEL09253.1"/>
    <property type="molecule type" value="Genomic_DNA"/>
</dbReference>
<keyword evidence="18" id="KW-1185">Reference proteome</keyword>
<dbReference type="InterPro" id="IPR007484">
    <property type="entry name" value="Peptidase_M28"/>
</dbReference>
<feature type="transmembrane region" description="Helical" evidence="14">
    <location>
        <begin position="653"/>
        <end position="676"/>
    </location>
</feature>
<dbReference type="InterPro" id="IPR048024">
    <property type="entry name" value="Fxna-like_M28_dom"/>
</dbReference>
<accession>A0A3S5A7N6</accession>
<dbReference type="FunFam" id="3.40.630.10:FF:000008">
    <property type="entry name" value="Endoplasmic reticulum metallopeptidase 1"/>
    <property type="match status" value="1"/>
</dbReference>
<feature type="transmembrane region" description="Helical" evidence="14">
    <location>
        <begin position="462"/>
        <end position="487"/>
    </location>
</feature>
<evidence type="ECO:0000256" key="7">
    <source>
        <dbReference type="ARBA" id="ARBA00022801"/>
    </source>
</evidence>
<dbReference type="OrthoDB" id="7887808at2759"/>
<feature type="transmembrane region" description="Helical" evidence="14">
    <location>
        <begin position="688"/>
        <end position="707"/>
    </location>
</feature>
<comment type="cofactor">
    <cofactor evidence="1">
        <name>Zn(2+)</name>
        <dbReference type="ChEBI" id="CHEBI:29105"/>
    </cofactor>
</comment>
<comment type="caution">
    <text evidence="17">The sequence shown here is derived from an EMBL/GenBank/DDBJ whole genome shotgun (WGS) entry which is preliminary data.</text>
</comment>
<sequence>MFIRQRYIPETALDREESIISCFSSDISSSSSISEHTLLQKPIGLVFWFSLFSILFITSIYVIHLNDDCRTGCHFGSKCGLFNLSINESLARTHLKTVTGYGVRMAGSYSNEILARRYLLAQLQLISDIALSNGLEAYIEDHLSSFSSFRAHTHIMSYGLVRNIAILMHNPKNGPVDYSPAILVNCHYDSAIGSRGATDAFVNCANMLESARIFALNDVPLNIDVIFLFNGAEESLLPASHAFITQHKWAKRIVLFINLEGAGVGGRMFVFQTGPGLATKTLVSAYSSNIRQPFGNVFGEEIFHLGVIPSDTDFRIFRDYGLISGIDMAYINDGYVYHTEYDVEERIKTECLQQAGDNLVNFLSSLVSDLKTQAVPRLKPLNNPEQALNYDEASEEGGMISFQELPVVVPPYDRVVYFDVLGYYFFMCPFWIWRCLDAFFVVIFFAWILYIRRKNETNFYGVCFAVFLHLIWLLSGFLFLCSLGLLIHKYGSRMSWYSIRYNIFGIFFLPLFWFLTTFYTFIVSVPTSPLFELSIFKKSLNAALWVSAHNDVNSNRIEQDHFIAGVGIILSIMSLLDLANSPASYLFTITAMLPWLSRVALSSLLRPKDPSLTILLASTLPYIVLVQAYLGSSLFDVLIPITGRIGQTVKPDVVIAALCFMILSPVGLFLGGYLQVTSHQASKWLRLLLLNASVAYALMVHTSPLGFPYTTYVVDPTDVSQSAPRYQRIALIHVNRGFRDVPDSFHITSSDSGIFVVPLDANGARYLTPGSFPSPISHSIFSIFKSPSKMSYSGLQGLGLSELVGAKRYLCLRSRPFCGIPFIFPFAQAFFDFFWLTRPVHTAQPPVNLVLLDRFRLHPHHLPMTLRSDYSTPGLRRQAYNICMAITSGPPHTHIFIRTEVPRVRLLDWSFAREAGKPRPLSLPPRASTWAAEEAEDMEYAASDSEFGGAHFYIYNVNPSAPYTHDYLDSVMPSSDGPLNPRATWEKPLHFWLVLDLLVPDEGDSIKNNSFDISLTGAYFDNDLPSSQSEELTTLLNHLPPWTNALSFVSTYQVWRILLP</sequence>
<keyword evidence="8" id="KW-0256">Endoplasmic reticulum</keyword>
<evidence type="ECO:0000256" key="11">
    <source>
        <dbReference type="ARBA" id="ARBA00023049"/>
    </source>
</evidence>
<comment type="similarity">
    <text evidence="3">Belongs to the peptidase M28 family.</text>
</comment>
<dbReference type="GO" id="GO:0006508">
    <property type="term" value="P:proteolysis"/>
    <property type="evidence" value="ECO:0007669"/>
    <property type="project" value="UniProtKB-KW"/>
</dbReference>
<evidence type="ECO:0000256" key="13">
    <source>
        <dbReference type="ARBA" id="ARBA00023180"/>
    </source>
</evidence>
<feature type="domain" description="Endoplasmic reticulum metallopeptidase 1-like C-terminal" evidence="16">
    <location>
        <begin position="724"/>
        <end position="914"/>
    </location>
</feature>
<dbReference type="PANTHER" id="PTHR12147">
    <property type="entry name" value="METALLOPEPTIDASE M28 FAMILY MEMBER"/>
    <property type="match status" value="1"/>
</dbReference>
<dbReference type="SUPFAM" id="SSF53187">
    <property type="entry name" value="Zn-dependent exopeptidases"/>
    <property type="match status" value="1"/>
</dbReference>
<dbReference type="Proteomes" id="UP000784294">
    <property type="component" value="Unassembled WGS sequence"/>
</dbReference>
<keyword evidence="12 14" id="KW-0472">Membrane</keyword>
<evidence type="ECO:0000313" key="17">
    <source>
        <dbReference type="EMBL" id="VEL09253.1"/>
    </source>
</evidence>
<feature type="transmembrane region" description="Helical" evidence="14">
    <location>
        <begin position="499"/>
        <end position="522"/>
    </location>
</feature>
<evidence type="ECO:0000313" key="18">
    <source>
        <dbReference type="Proteomes" id="UP000784294"/>
    </source>
</evidence>
<keyword evidence="6" id="KW-0479">Metal-binding</keyword>
<evidence type="ECO:0000256" key="4">
    <source>
        <dbReference type="ARBA" id="ARBA00022670"/>
    </source>
</evidence>
<feature type="transmembrane region" description="Helical" evidence="14">
    <location>
        <begin position="585"/>
        <end position="605"/>
    </location>
</feature>
<name>A0A3S5A7N6_9PLAT</name>
<comment type="subcellular location">
    <subcellularLocation>
        <location evidence="2">Endoplasmic reticulum membrane</location>
        <topology evidence="2">Multi-pass membrane protein</topology>
    </subcellularLocation>
</comment>
<gene>
    <name evidence="17" type="ORF">PXEA_LOCUS2693</name>
</gene>
<evidence type="ECO:0000256" key="10">
    <source>
        <dbReference type="ARBA" id="ARBA00022989"/>
    </source>
</evidence>
<feature type="transmembrane region" description="Helical" evidence="14">
    <location>
        <begin position="431"/>
        <end position="450"/>
    </location>
</feature>
<dbReference type="Pfam" id="PF04389">
    <property type="entry name" value="Peptidase_M28"/>
    <property type="match status" value="1"/>
</dbReference>
<keyword evidence="5 14" id="KW-0812">Transmembrane</keyword>
<feature type="domain" description="Endoplasmic reticulum metallopeptidase 1-like C-terminal" evidence="16">
    <location>
        <begin position="986"/>
        <end position="1055"/>
    </location>
</feature>
<dbReference type="PANTHER" id="PTHR12147:SF22">
    <property type="entry name" value="ENDOPLASMIC RETICULUM METALLOPEPTIDASE 1"/>
    <property type="match status" value="1"/>
</dbReference>
<dbReference type="InterPro" id="IPR045175">
    <property type="entry name" value="M28_fam"/>
</dbReference>
<feature type="domain" description="Peptidase M28" evidence="15">
    <location>
        <begin position="174"/>
        <end position="362"/>
    </location>
</feature>
<evidence type="ECO:0000259" key="15">
    <source>
        <dbReference type="Pfam" id="PF04389"/>
    </source>
</evidence>
<evidence type="ECO:0000256" key="6">
    <source>
        <dbReference type="ARBA" id="ARBA00022723"/>
    </source>
</evidence>
<organism evidence="17 18">
    <name type="scientific">Protopolystoma xenopodis</name>
    <dbReference type="NCBI Taxonomy" id="117903"/>
    <lineage>
        <taxon>Eukaryota</taxon>
        <taxon>Metazoa</taxon>
        <taxon>Spiralia</taxon>
        <taxon>Lophotrochozoa</taxon>
        <taxon>Platyhelminthes</taxon>
        <taxon>Monogenea</taxon>
        <taxon>Polyopisthocotylea</taxon>
        <taxon>Polystomatidea</taxon>
        <taxon>Polystomatidae</taxon>
        <taxon>Protopolystoma</taxon>
    </lineage>
</organism>
<dbReference type="GO" id="GO:0008235">
    <property type="term" value="F:metalloexopeptidase activity"/>
    <property type="evidence" value="ECO:0007669"/>
    <property type="project" value="InterPro"/>
</dbReference>
<evidence type="ECO:0000256" key="5">
    <source>
        <dbReference type="ARBA" id="ARBA00022692"/>
    </source>
</evidence>
<feature type="transmembrane region" description="Helical" evidence="14">
    <location>
        <begin position="612"/>
        <end position="630"/>
    </location>
</feature>
<dbReference type="Pfam" id="PF22248">
    <property type="entry name" value="ERMP1_C"/>
    <property type="match status" value="2"/>
</dbReference>
<evidence type="ECO:0000256" key="9">
    <source>
        <dbReference type="ARBA" id="ARBA00022833"/>
    </source>
</evidence>
<dbReference type="GO" id="GO:0005789">
    <property type="term" value="C:endoplasmic reticulum membrane"/>
    <property type="evidence" value="ECO:0007669"/>
    <property type="project" value="UniProtKB-SubCell"/>
</dbReference>
<keyword evidence="10 14" id="KW-1133">Transmembrane helix</keyword>
<evidence type="ECO:0000256" key="8">
    <source>
        <dbReference type="ARBA" id="ARBA00022824"/>
    </source>
</evidence>
<keyword evidence="11" id="KW-0482">Metalloprotease</keyword>
<reference evidence="17" key="1">
    <citation type="submission" date="2018-11" db="EMBL/GenBank/DDBJ databases">
        <authorList>
            <consortium name="Pathogen Informatics"/>
        </authorList>
    </citation>
    <scope>NUCLEOTIDE SEQUENCE</scope>
</reference>
<evidence type="ECO:0000256" key="3">
    <source>
        <dbReference type="ARBA" id="ARBA00010918"/>
    </source>
</evidence>
<evidence type="ECO:0000256" key="1">
    <source>
        <dbReference type="ARBA" id="ARBA00001947"/>
    </source>
</evidence>
<keyword evidence="4" id="KW-0645">Protease</keyword>
<protein>
    <submittedName>
        <fullName evidence="17">Uncharacterized protein</fullName>
    </submittedName>
</protein>
<dbReference type="AlphaFoldDB" id="A0A3S5A7N6"/>
<dbReference type="GO" id="GO:0046872">
    <property type="term" value="F:metal ion binding"/>
    <property type="evidence" value="ECO:0007669"/>
    <property type="project" value="UniProtKB-KW"/>
</dbReference>
<keyword evidence="13" id="KW-0325">Glycoprotein</keyword>
<evidence type="ECO:0000259" key="16">
    <source>
        <dbReference type="Pfam" id="PF22248"/>
    </source>
</evidence>
<feature type="transmembrane region" description="Helical" evidence="14">
    <location>
        <begin position="43"/>
        <end position="63"/>
    </location>
</feature>
<dbReference type="Gene3D" id="3.40.630.10">
    <property type="entry name" value="Zn peptidases"/>
    <property type="match status" value="1"/>
</dbReference>
<evidence type="ECO:0000256" key="2">
    <source>
        <dbReference type="ARBA" id="ARBA00004477"/>
    </source>
</evidence>
<dbReference type="InterPro" id="IPR053973">
    <property type="entry name" value="ERMP1-like_C"/>
</dbReference>
<proteinExistence type="inferred from homology"/>
<evidence type="ECO:0000256" key="14">
    <source>
        <dbReference type="SAM" id="Phobius"/>
    </source>
</evidence>
<keyword evidence="7" id="KW-0378">Hydrolase</keyword>
<keyword evidence="9" id="KW-0862">Zinc</keyword>